<dbReference type="RefSeq" id="XP_010446062.1">
    <property type="nucleotide sequence ID" value="XM_010447760.2"/>
</dbReference>
<dbReference type="InterPro" id="IPR050232">
    <property type="entry name" value="FBL13/AtMIF1-like"/>
</dbReference>
<dbReference type="SUPFAM" id="SSF52047">
    <property type="entry name" value="RNI-like"/>
    <property type="match status" value="1"/>
</dbReference>
<dbReference type="PANTHER" id="PTHR31900:SF25">
    <property type="entry name" value="FBD DOMAIN-CONTAINING PROTEIN"/>
    <property type="match status" value="1"/>
</dbReference>
<proteinExistence type="predicted"/>
<dbReference type="SMART" id="SM00579">
    <property type="entry name" value="FBD"/>
    <property type="match status" value="1"/>
</dbReference>
<keyword evidence="2" id="KW-1185">Reference proteome</keyword>
<evidence type="ECO:0000259" key="1">
    <source>
        <dbReference type="SMART" id="SM00579"/>
    </source>
</evidence>
<reference evidence="2" key="1">
    <citation type="journal article" date="1997" name="Nucleic Acids Res.">
        <title>tRNAscan-SE: a program for improved detection of transfer RNA genes in genomic sequence.</title>
        <authorList>
            <person name="Lowe T.M."/>
            <person name="Eddy S.R."/>
        </authorList>
    </citation>
    <scope>NUCLEOTIDE SEQUENCE [LARGE SCALE GENOMIC DNA]</scope>
    <source>
        <strain evidence="2">r\DH55</strain>
    </source>
</reference>
<dbReference type="GeneID" id="104728828"/>
<dbReference type="Pfam" id="PF08387">
    <property type="entry name" value="FBD"/>
    <property type="match status" value="1"/>
</dbReference>
<reference evidence="3 4" key="3">
    <citation type="submission" date="2025-05" db="UniProtKB">
        <authorList>
            <consortium name="RefSeq"/>
        </authorList>
    </citation>
    <scope>IDENTIFICATION</scope>
    <source>
        <tissue evidence="3 4">Leaf</tissue>
    </source>
</reference>
<evidence type="ECO:0000313" key="4">
    <source>
        <dbReference type="RefSeq" id="XP_010446069.1"/>
    </source>
</evidence>
<reference evidence="2" key="2">
    <citation type="journal article" date="2014" name="Nat. Commun.">
        <title>The emerging biofuel crop Camelina sativa retains a highly undifferentiated hexaploid genome structure.</title>
        <authorList>
            <person name="Kagale S."/>
            <person name="Koh C."/>
            <person name="Nixon J."/>
            <person name="Bollina V."/>
            <person name="Clarke W.E."/>
            <person name="Tuteja R."/>
            <person name="Spillane C."/>
            <person name="Robinson S.J."/>
            <person name="Links M.G."/>
            <person name="Clarke C."/>
            <person name="Higgins E.E."/>
            <person name="Huebert T."/>
            <person name="Sharpe A.G."/>
            <person name="Parkin I.A."/>
        </authorList>
    </citation>
    <scope>NUCLEOTIDE SEQUENCE [LARGE SCALE GENOMIC DNA]</scope>
    <source>
        <strain evidence="2">r\DH55</strain>
    </source>
</reference>
<gene>
    <name evidence="3 4" type="primary">LOC104728828</name>
</gene>
<accession>A0ABM0UTF4</accession>
<feature type="domain" description="FBD" evidence="1">
    <location>
        <begin position="175"/>
        <end position="245"/>
    </location>
</feature>
<evidence type="ECO:0000313" key="2">
    <source>
        <dbReference type="Proteomes" id="UP000694864"/>
    </source>
</evidence>
<sequence length="245" mass="28360">MYAKVFRVLSSSLMKLSIELYFIMHEFGTGVVIDAPQLRFLSIRDDLSESFIIKNMHSTVKLDISLAFGLGKYNEEDVLSKRSMIHDFLPGISVVKEMIISWDTFMVIYQYAKFEPLPQFGYLSCMNVTLRVSVLNWLPTFLESCPHLKIINVALANDIKYSEEMNQIRFSSVPECLLSSLEFVEFSNTFSGDLAEMKLVKYFLENSAILKKLTLRLCYGRRKDEIFKELLRIPRRSSTCQIIIL</sequence>
<organism evidence="2 3">
    <name type="scientific">Camelina sativa</name>
    <name type="common">False flax</name>
    <name type="synonym">Myagrum sativum</name>
    <dbReference type="NCBI Taxonomy" id="90675"/>
    <lineage>
        <taxon>Eukaryota</taxon>
        <taxon>Viridiplantae</taxon>
        <taxon>Streptophyta</taxon>
        <taxon>Embryophyta</taxon>
        <taxon>Tracheophyta</taxon>
        <taxon>Spermatophyta</taxon>
        <taxon>Magnoliopsida</taxon>
        <taxon>eudicotyledons</taxon>
        <taxon>Gunneridae</taxon>
        <taxon>Pentapetalae</taxon>
        <taxon>rosids</taxon>
        <taxon>malvids</taxon>
        <taxon>Brassicales</taxon>
        <taxon>Brassicaceae</taxon>
        <taxon>Camelineae</taxon>
        <taxon>Camelina</taxon>
    </lineage>
</organism>
<name>A0ABM0UTF4_CAMSA</name>
<dbReference type="RefSeq" id="XP_010446069.1">
    <property type="nucleotide sequence ID" value="XM_010447767.2"/>
</dbReference>
<evidence type="ECO:0000313" key="3">
    <source>
        <dbReference type="RefSeq" id="XP_010446062.1"/>
    </source>
</evidence>
<dbReference type="Proteomes" id="UP000694864">
    <property type="component" value="Chromosome 2"/>
</dbReference>
<dbReference type="PANTHER" id="PTHR31900">
    <property type="entry name" value="F-BOX/RNI SUPERFAMILY PROTEIN-RELATED"/>
    <property type="match status" value="1"/>
</dbReference>
<dbReference type="InterPro" id="IPR006566">
    <property type="entry name" value="FBD"/>
</dbReference>
<protein>
    <submittedName>
        <fullName evidence="3 4">FBD-associated F-box protein At5g53635 isoform X1</fullName>
    </submittedName>
</protein>